<keyword evidence="1" id="KW-0812">Transmembrane</keyword>
<comment type="caution">
    <text evidence="2">The sequence shown here is derived from an EMBL/GenBank/DDBJ whole genome shotgun (WGS) entry which is preliminary data.</text>
</comment>
<feature type="transmembrane region" description="Helical" evidence="1">
    <location>
        <begin position="86"/>
        <end position="107"/>
    </location>
</feature>
<feature type="transmembrane region" description="Helical" evidence="1">
    <location>
        <begin position="54"/>
        <end position="74"/>
    </location>
</feature>
<dbReference type="EMBL" id="CAKJTJ010000011">
    <property type="protein sequence ID" value="CAG9621489.1"/>
    <property type="molecule type" value="Genomic_DNA"/>
</dbReference>
<dbReference type="RefSeq" id="WP_230501380.1">
    <property type="nucleotide sequence ID" value="NZ_CAKJTJ010000011.1"/>
</dbReference>
<dbReference type="Proteomes" id="UP000789833">
    <property type="component" value="Unassembled WGS sequence"/>
</dbReference>
<organism evidence="2 3">
    <name type="scientific">Sutcliffiella rhizosphaerae</name>
    <dbReference type="NCBI Taxonomy" id="2880967"/>
    <lineage>
        <taxon>Bacteria</taxon>
        <taxon>Bacillati</taxon>
        <taxon>Bacillota</taxon>
        <taxon>Bacilli</taxon>
        <taxon>Bacillales</taxon>
        <taxon>Bacillaceae</taxon>
        <taxon>Sutcliffiella</taxon>
    </lineage>
</organism>
<feature type="transmembrane region" description="Helical" evidence="1">
    <location>
        <begin position="151"/>
        <end position="173"/>
    </location>
</feature>
<evidence type="ECO:0000313" key="3">
    <source>
        <dbReference type="Proteomes" id="UP000789833"/>
    </source>
</evidence>
<reference evidence="2 3" key="1">
    <citation type="submission" date="2021-10" db="EMBL/GenBank/DDBJ databases">
        <authorList>
            <person name="Criscuolo A."/>
        </authorList>
    </citation>
    <scope>NUCLEOTIDE SEQUENCE [LARGE SCALE GENOMIC DNA]</scope>
    <source>
        <strain evidence="3">CIP 111883</strain>
    </source>
</reference>
<evidence type="ECO:0000313" key="2">
    <source>
        <dbReference type="EMBL" id="CAG9621489.1"/>
    </source>
</evidence>
<proteinExistence type="predicted"/>
<name>A0ABN8A8K6_9BACI</name>
<feature type="transmembrane region" description="Helical" evidence="1">
    <location>
        <begin position="127"/>
        <end position="145"/>
    </location>
</feature>
<protein>
    <submittedName>
        <fullName evidence="2">Uncharacterized protein</fullName>
    </submittedName>
</protein>
<evidence type="ECO:0000256" key="1">
    <source>
        <dbReference type="SAM" id="Phobius"/>
    </source>
</evidence>
<keyword evidence="3" id="KW-1185">Reference proteome</keyword>
<keyword evidence="1" id="KW-1133">Transmembrane helix</keyword>
<gene>
    <name evidence="2" type="ORF">BACCIP111883_02262</name>
</gene>
<sequence length="180" mass="20895">MYDTYKGLTKILWGFLFVLVDIRIEFVDIFPDFIGYGMVAYGLMQLELDRERNWATLLALISFPSFFITAPNYLNLLYEDYYISTTIYYTVIGVIHLVLIVSIINKLSIIAEKKGLFEIAKRAHTRITIYTVLHVVSLIGTPFLINIGEAMAFTFTLLFILLFIFEILILVLITKFRRLL</sequence>
<accession>A0ABN8A8K6</accession>
<keyword evidence="1" id="KW-0472">Membrane</keyword>